<dbReference type="Proteomes" id="UP001476247">
    <property type="component" value="Unassembled WGS sequence"/>
</dbReference>
<comment type="similarity">
    <text evidence="2">Belongs to the ABC transporter superfamily. ABCB family. Multidrug resistance exporter (TC 3.A.1.201) subfamily.</text>
</comment>
<dbReference type="SUPFAM" id="SSF52540">
    <property type="entry name" value="P-loop containing nucleoside triphosphate hydrolases"/>
    <property type="match status" value="2"/>
</dbReference>
<evidence type="ECO:0000256" key="5">
    <source>
        <dbReference type="ARBA" id="ARBA00022840"/>
    </source>
</evidence>
<dbReference type="Pfam" id="PF00005">
    <property type="entry name" value="ABC_tran"/>
    <property type="match status" value="2"/>
</dbReference>
<dbReference type="SUPFAM" id="SSF90123">
    <property type="entry name" value="ABC transporter transmembrane region"/>
    <property type="match status" value="2"/>
</dbReference>
<reference evidence="12 13" key="1">
    <citation type="submission" date="2024-04" db="EMBL/GenBank/DDBJ databases">
        <title>genome sequences of Mucor flavus KT1a and Helicostylum pulchrum KT1b strains isolation_sourced from the surface of a dry-aged beef.</title>
        <authorList>
            <person name="Toyotome T."/>
            <person name="Hosono M."/>
            <person name="Torimaru M."/>
            <person name="Fukuda K."/>
            <person name="Mikami N."/>
        </authorList>
    </citation>
    <scope>NUCLEOTIDE SEQUENCE [LARGE SCALE GENOMIC DNA]</scope>
    <source>
        <strain evidence="12 13">KT1b</strain>
    </source>
</reference>
<protein>
    <recommendedName>
        <fullName evidence="14">Multidrug resistance protein 1</fullName>
    </recommendedName>
</protein>
<evidence type="ECO:0000313" key="12">
    <source>
        <dbReference type="EMBL" id="GAA5805474.1"/>
    </source>
</evidence>
<feature type="transmembrane region" description="Helical" evidence="9">
    <location>
        <begin position="201"/>
        <end position="222"/>
    </location>
</feature>
<name>A0ABP9YEU8_9FUNG</name>
<feature type="transmembrane region" description="Helical" evidence="9">
    <location>
        <begin position="314"/>
        <end position="332"/>
    </location>
</feature>
<dbReference type="InterPro" id="IPR036640">
    <property type="entry name" value="ABC1_TM_sf"/>
</dbReference>
<evidence type="ECO:0000313" key="13">
    <source>
        <dbReference type="Proteomes" id="UP001476247"/>
    </source>
</evidence>
<dbReference type="InterPro" id="IPR039421">
    <property type="entry name" value="Type_1_exporter"/>
</dbReference>
<sequence>MSKDEKTELGSISTDTLSAQNVDTKTKKKVKKPKQPMVSMTRLFRFATFRERCLIILAIVFSVGAGALQPVSILIYGSFIDNLTTSLADPSKLLGAVLPIIHIMAIMGSVAMVAAYISNCLWVLTGESQTRRIRGLYLHSVLKQDMSWFDVAEDGSLNTRLASDTQIVQDGISEKFGQFVTLIGQFTAGFIVAFVKGWQMALVMLAILPLLIATGASLAYFITKYTGLAQKSYAEAGSVAEQAFQSIRTVYSYTLQKRFAARYDVKLEDASLVGIKRAYSTGIGFGMFMFLQFSGFGLALWYGSSLVIEGKLTGPNVFVVFLAMMMGTISFLKLPPNLSAVSSARGAAYKLFEIIDRVPDINSEAKDGLIPDTVRGSIEFKDVTFKYPTRPDLLILKGLNIKIEPGMSVAFVGPSGSGKSTTIQLVQRFYDALSGAVSLDGTNVKDLNVRWLRQQIGVVSQEPVLFNMTIRQNLLMGTQDDVSEKDIVSACKEANCHTFISQLPQGYDTLVGEQGGMLSGGQKQRIAIARAILKNPTILLLDEATSALDTQSERLVQNALDRASANRTTIVVAHRLSTIIKSDLIVVLDQGEIIEQGTHEQLIQINGSYANLVRKQAIDVNQVRHAAETVEEDPEDLLRQEELEVQKKIEDQENALRRVLTTVTTHSHYDDEKIKEKNQIDAYDLKIQEATRLKNEMKKQGAPFKKILLAMRGEWKYLFAGIFGSAIAGAIFPVYAYSFSNVVVILSLPNQDIRPGPLLGTNLYAFIFSMLGIAAFIGNATQFTCYEICGEKFSKRFRSQVFESYLKQEIGFFDEEENNTGSLTTKLAVDARNVNEMITKVWGDVTQLIVTIIIGLGLAFSRSWQLTLITLCMAPFLTAATAYEFRVQKGFEDSTKKANAQSGQVAGEAIREVRTVAALNKQSYFEERYYHATDRPHQLATKKAYLSSIAAAFGKGINMYTSAIAFYAGARLIANGTIDFPQMFTSMTVIMTTAEAAGRCTTFAATFSKAKYAAIASLEVIERQPLIDPELEGIEPKTGSLDGNIDFKNIKFAYPARPEISIFDGDFNFKGKSGQTIALVGPSGCGKSTTIGMLQRWYDPLKGTVSLDDQNVKSYSVYNLRSHMALVSQEPCLFDLTIGENIRFGIDDGIEISQEDVEAACKSSNIHQFISTLPKGYDTRVGDKGSQLSGGQKQRIAIARALIRKPKVLLLDEATSALDSESERLVQDALDNIIQEGGRTTITIAHRLSTIKDADLICVVKNGTIIEQGTHWELLKLNGAYSEMVNQQSLSIL</sequence>
<keyword evidence="3 9" id="KW-0812">Transmembrane</keyword>
<feature type="domain" description="ABC transmembrane type-1" evidence="11">
    <location>
        <begin position="56"/>
        <end position="343"/>
    </location>
</feature>
<evidence type="ECO:0000256" key="7">
    <source>
        <dbReference type="ARBA" id="ARBA00023136"/>
    </source>
</evidence>
<comment type="subcellular location">
    <subcellularLocation>
        <location evidence="1">Membrane</location>
        <topology evidence="1">Multi-pass membrane protein</topology>
    </subcellularLocation>
</comment>
<dbReference type="InterPro" id="IPR011527">
    <property type="entry name" value="ABC1_TM_dom"/>
</dbReference>
<feature type="transmembrane region" description="Helical" evidence="9">
    <location>
        <begin position="176"/>
        <end position="195"/>
    </location>
</feature>
<dbReference type="PANTHER" id="PTHR43394:SF27">
    <property type="entry name" value="ATP-DEPENDENT TRANSLOCASE ABCB1-LIKE"/>
    <property type="match status" value="1"/>
</dbReference>
<feature type="transmembrane region" description="Helical" evidence="9">
    <location>
        <begin position="282"/>
        <end position="302"/>
    </location>
</feature>
<keyword evidence="8" id="KW-0175">Coiled coil</keyword>
<proteinExistence type="inferred from homology"/>
<evidence type="ECO:0000256" key="9">
    <source>
        <dbReference type="SAM" id="Phobius"/>
    </source>
</evidence>
<keyword evidence="4" id="KW-0547">Nucleotide-binding</keyword>
<dbReference type="PROSITE" id="PS00211">
    <property type="entry name" value="ABC_TRANSPORTER_1"/>
    <property type="match status" value="2"/>
</dbReference>
<evidence type="ECO:0000256" key="6">
    <source>
        <dbReference type="ARBA" id="ARBA00022989"/>
    </source>
</evidence>
<dbReference type="PROSITE" id="PS50893">
    <property type="entry name" value="ABC_TRANSPORTER_2"/>
    <property type="match status" value="2"/>
</dbReference>
<feature type="transmembrane region" description="Helical" evidence="9">
    <location>
        <begin position="715"/>
        <end position="738"/>
    </location>
</feature>
<dbReference type="InterPro" id="IPR027417">
    <property type="entry name" value="P-loop_NTPase"/>
</dbReference>
<dbReference type="CDD" id="cd03249">
    <property type="entry name" value="ABC_MTABC3_MDL1_MDL2"/>
    <property type="match status" value="2"/>
</dbReference>
<dbReference type="InterPro" id="IPR017871">
    <property type="entry name" value="ABC_transporter-like_CS"/>
</dbReference>
<keyword evidence="13" id="KW-1185">Reference proteome</keyword>
<feature type="domain" description="ABC transporter" evidence="10">
    <location>
        <begin position="378"/>
        <end position="615"/>
    </location>
</feature>
<evidence type="ECO:0000259" key="10">
    <source>
        <dbReference type="PROSITE" id="PS50893"/>
    </source>
</evidence>
<evidence type="ECO:0000256" key="1">
    <source>
        <dbReference type="ARBA" id="ARBA00004141"/>
    </source>
</evidence>
<dbReference type="SMART" id="SM00382">
    <property type="entry name" value="AAA"/>
    <property type="match status" value="2"/>
</dbReference>
<dbReference type="InterPro" id="IPR003439">
    <property type="entry name" value="ABC_transporter-like_ATP-bd"/>
</dbReference>
<gene>
    <name evidence="12" type="ORF">HPULCUR_010990</name>
</gene>
<evidence type="ECO:0000256" key="4">
    <source>
        <dbReference type="ARBA" id="ARBA00022741"/>
    </source>
</evidence>
<comment type="caution">
    <text evidence="12">The sequence shown here is derived from an EMBL/GenBank/DDBJ whole genome shotgun (WGS) entry which is preliminary data.</text>
</comment>
<feature type="domain" description="ABC transmembrane type-1" evidence="11">
    <location>
        <begin position="719"/>
        <end position="1009"/>
    </location>
</feature>
<dbReference type="PANTHER" id="PTHR43394">
    <property type="entry name" value="ATP-DEPENDENT PERMEASE MDL1, MITOCHONDRIAL"/>
    <property type="match status" value="1"/>
</dbReference>
<dbReference type="Gene3D" id="3.40.50.300">
    <property type="entry name" value="P-loop containing nucleotide triphosphate hydrolases"/>
    <property type="match status" value="2"/>
</dbReference>
<feature type="transmembrane region" description="Helical" evidence="9">
    <location>
        <begin position="841"/>
        <end position="860"/>
    </location>
</feature>
<keyword evidence="5" id="KW-0067">ATP-binding</keyword>
<dbReference type="CDD" id="cd18577">
    <property type="entry name" value="ABC_6TM_Pgp_ABCB1_D1_like"/>
    <property type="match status" value="1"/>
</dbReference>
<dbReference type="Pfam" id="PF00664">
    <property type="entry name" value="ABC_membrane"/>
    <property type="match status" value="2"/>
</dbReference>
<keyword evidence="6 9" id="KW-1133">Transmembrane helix</keyword>
<evidence type="ECO:0000256" key="2">
    <source>
        <dbReference type="ARBA" id="ARBA00007577"/>
    </source>
</evidence>
<evidence type="ECO:0000259" key="11">
    <source>
        <dbReference type="PROSITE" id="PS50929"/>
    </source>
</evidence>
<dbReference type="CDD" id="cd18578">
    <property type="entry name" value="ABC_6TM_Pgp_ABCB1_D2_like"/>
    <property type="match status" value="1"/>
</dbReference>
<feature type="transmembrane region" description="Helical" evidence="9">
    <location>
        <begin position="758"/>
        <end position="777"/>
    </location>
</feature>
<evidence type="ECO:0000256" key="8">
    <source>
        <dbReference type="SAM" id="Coils"/>
    </source>
</evidence>
<evidence type="ECO:0008006" key="14">
    <source>
        <dbReference type="Google" id="ProtNLM"/>
    </source>
</evidence>
<feature type="coiled-coil region" evidence="8">
    <location>
        <begin position="638"/>
        <end position="700"/>
    </location>
</feature>
<dbReference type="InterPro" id="IPR003593">
    <property type="entry name" value="AAA+_ATPase"/>
</dbReference>
<feature type="transmembrane region" description="Helical" evidence="9">
    <location>
        <begin position="866"/>
        <end position="885"/>
    </location>
</feature>
<feature type="transmembrane region" description="Helical" evidence="9">
    <location>
        <begin position="100"/>
        <end position="124"/>
    </location>
</feature>
<feature type="transmembrane region" description="Helical" evidence="9">
    <location>
        <begin position="54"/>
        <end position="80"/>
    </location>
</feature>
<dbReference type="Gene3D" id="1.20.1560.10">
    <property type="entry name" value="ABC transporter type 1, transmembrane domain"/>
    <property type="match status" value="2"/>
</dbReference>
<dbReference type="PROSITE" id="PS50929">
    <property type="entry name" value="ABC_TM1F"/>
    <property type="match status" value="2"/>
</dbReference>
<keyword evidence="7 9" id="KW-0472">Membrane</keyword>
<organism evidence="12 13">
    <name type="scientific">Helicostylum pulchrum</name>
    <dbReference type="NCBI Taxonomy" id="562976"/>
    <lineage>
        <taxon>Eukaryota</taxon>
        <taxon>Fungi</taxon>
        <taxon>Fungi incertae sedis</taxon>
        <taxon>Mucoromycota</taxon>
        <taxon>Mucoromycotina</taxon>
        <taxon>Mucoromycetes</taxon>
        <taxon>Mucorales</taxon>
        <taxon>Mucorineae</taxon>
        <taxon>Mucoraceae</taxon>
        <taxon>Helicostylum</taxon>
    </lineage>
</organism>
<dbReference type="EMBL" id="BAABUJ010000046">
    <property type="protein sequence ID" value="GAA5805474.1"/>
    <property type="molecule type" value="Genomic_DNA"/>
</dbReference>
<feature type="domain" description="ABC transporter" evidence="10">
    <location>
        <begin position="1045"/>
        <end position="1287"/>
    </location>
</feature>
<accession>A0ABP9YEU8</accession>
<evidence type="ECO:0000256" key="3">
    <source>
        <dbReference type="ARBA" id="ARBA00022692"/>
    </source>
</evidence>